<dbReference type="PANTHER" id="PTHR30126">
    <property type="entry name" value="HTH-TYPE TRANSCRIPTIONAL REGULATOR"/>
    <property type="match status" value="1"/>
</dbReference>
<evidence type="ECO:0000313" key="7">
    <source>
        <dbReference type="Proteomes" id="UP000600139"/>
    </source>
</evidence>
<dbReference type="InterPro" id="IPR000847">
    <property type="entry name" value="LysR_HTH_N"/>
</dbReference>
<evidence type="ECO:0000256" key="2">
    <source>
        <dbReference type="ARBA" id="ARBA00023015"/>
    </source>
</evidence>
<dbReference type="GO" id="GO:0003700">
    <property type="term" value="F:DNA-binding transcription factor activity"/>
    <property type="evidence" value="ECO:0007669"/>
    <property type="project" value="InterPro"/>
</dbReference>
<dbReference type="EMBL" id="JAENIK010000012">
    <property type="protein sequence ID" value="MBK1817633.1"/>
    <property type="molecule type" value="Genomic_DNA"/>
</dbReference>
<dbReference type="RefSeq" id="WP_200352568.1">
    <property type="nucleotide sequence ID" value="NZ_JAENIK010000012.1"/>
</dbReference>
<keyword evidence="2" id="KW-0805">Transcription regulation</keyword>
<name>A0A934R815_9BACT</name>
<dbReference type="InterPro" id="IPR005119">
    <property type="entry name" value="LysR_subst-bd"/>
</dbReference>
<comment type="similarity">
    <text evidence="1">Belongs to the LysR transcriptional regulatory family.</text>
</comment>
<evidence type="ECO:0000256" key="1">
    <source>
        <dbReference type="ARBA" id="ARBA00009437"/>
    </source>
</evidence>
<organism evidence="6 7">
    <name type="scientific">Luteolibacter yonseiensis</name>
    <dbReference type="NCBI Taxonomy" id="1144680"/>
    <lineage>
        <taxon>Bacteria</taxon>
        <taxon>Pseudomonadati</taxon>
        <taxon>Verrucomicrobiota</taxon>
        <taxon>Verrucomicrobiia</taxon>
        <taxon>Verrucomicrobiales</taxon>
        <taxon>Verrucomicrobiaceae</taxon>
        <taxon>Luteolibacter</taxon>
    </lineage>
</organism>
<dbReference type="Gene3D" id="1.10.10.10">
    <property type="entry name" value="Winged helix-like DNA-binding domain superfamily/Winged helix DNA-binding domain"/>
    <property type="match status" value="1"/>
</dbReference>
<comment type="caution">
    <text evidence="6">The sequence shown here is derived from an EMBL/GenBank/DDBJ whole genome shotgun (WGS) entry which is preliminary data.</text>
</comment>
<keyword evidence="3" id="KW-0238">DNA-binding</keyword>
<dbReference type="SUPFAM" id="SSF53850">
    <property type="entry name" value="Periplasmic binding protein-like II"/>
    <property type="match status" value="1"/>
</dbReference>
<dbReference type="CDD" id="cd05466">
    <property type="entry name" value="PBP2_LTTR_substrate"/>
    <property type="match status" value="1"/>
</dbReference>
<evidence type="ECO:0000313" key="6">
    <source>
        <dbReference type="EMBL" id="MBK1817633.1"/>
    </source>
</evidence>
<accession>A0A934R815</accession>
<evidence type="ECO:0000256" key="3">
    <source>
        <dbReference type="ARBA" id="ARBA00023125"/>
    </source>
</evidence>
<keyword evidence="4" id="KW-0804">Transcription</keyword>
<sequence>MRAFVAVVEEGSFTLAARRIFVTQSAVSHSLRTLEEQLSCRLLDRTGKRVAVTAEGELLLRRCKRVIFELEQASRDLDGLRRWGQTRIRIGAPHSLCHFLIPSVLREFRDCFPRCEPVIEAGDTTVLLDRLAGADLDLVVGLKPRGRGDEGYRPMFKDRLAFVVSPFHPWAGDHSSVLSTINDHQFIIYAKATETHRLIEDWLEQKGGRGKKPLVLGDMQAIKEMAKLGIGVGIVAPWVAAREIADGSLKVVNINEPGIEREWGVFHSPKREPSLVEEAFIGLCEMAFAAMPSSLTE</sequence>
<dbReference type="Pfam" id="PF03466">
    <property type="entry name" value="LysR_substrate"/>
    <property type="match status" value="1"/>
</dbReference>
<dbReference type="InterPro" id="IPR036390">
    <property type="entry name" value="WH_DNA-bd_sf"/>
</dbReference>
<evidence type="ECO:0000256" key="4">
    <source>
        <dbReference type="ARBA" id="ARBA00023163"/>
    </source>
</evidence>
<dbReference type="InterPro" id="IPR036388">
    <property type="entry name" value="WH-like_DNA-bd_sf"/>
</dbReference>
<dbReference type="Pfam" id="PF00126">
    <property type="entry name" value="HTH_1"/>
    <property type="match status" value="1"/>
</dbReference>
<proteinExistence type="inferred from homology"/>
<dbReference type="Proteomes" id="UP000600139">
    <property type="component" value="Unassembled WGS sequence"/>
</dbReference>
<reference evidence="6" key="1">
    <citation type="submission" date="2021-01" db="EMBL/GenBank/DDBJ databases">
        <title>Modified the classification status of verrucomicrobia.</title>
        <authorList>
            <person name="Feng X."/>
        </authorList>
    </citation>
    <scope>NUCLEOTIDE SEQUENCE</scope>
    <source>
        <strain evidence="6">JCM 18052</strain>
    </source>
</reference>
<dbReference type="PROSITE" id="PS50931">
    <property type="entry name" value="HTH_LYSR"/>
    <property type="match status" value="1"/>
</dbReference>
<feature type="domain" description="HTH lysR-type" evidence="5">
    <location>
        <begin position="1"/>
        <end position="53"/>
    </location>
</feature>
<dbReference type="GO" id="GO:0000976">
    <property type="term" value="F:transcription cis-regulatory region binding"/>
    <property type="evidence" value="ECO:0007669"/>
    <property type="project" value="TreeGrafter"/>
</dbReference>
<protein>
    <submittedName>
        <fullName evidence="6">LysR family transcriptional regulator</fullName>
    </submittedName>
</protein>
<keyword evidence="7" id="KW-1185">Reference proteome</keyword>
<evidence type="ECO:0000259" key="5">
    <source>
        <dbReference type="PROSITE" id="PS50931"/>
    </source>
</evidence>
<dbReference type="AlphaFoldDB" id="A0A934R815"/>
<dbReference type="FunFam" id="1.10.10.10:FF:000001">
    <property type="entry name" value="LysR family transcriptional regulator"/>
    <property type="match status" value="1"/>
</dbReference>
<dbReference type="Gene3D" id="3.40.190.10">
    <property type="entry name" value="Periplasmic binding protein-like II"/>
    <property type="match status" value="2"/>
</dbReference>
<dbReference type="SUPFAM" id="SSF46785">
    <property type="entry name" value="Winged helix' DNA-binding domain"/>
    <property type="match status" value="1"/>
</dbReference>
<gene>
    <name evidence="6" type="ORF">JIN84_18585</name>
</gene>
<dbReference type="PRINTS" id="PR00039">
    <property type="entry name" value="HTHLYSR"/>
</dbReference>
<dbReference type="PANTHER" id="PTHR30126:SF39">
    <property type="entry name" value="HTH-TYPE TRANSCRIPTIONAL REGULATOR CYSL"/>
    <property type="match status" value="1"/>
</dbReference>